<comment type="caution">
    <text evidence="2">The sequence shown here is derived from an EMBL/GenBank/DDBJ whole genome shotgun (WGS) entry which is preliminary data.</text>
</comment>
<dbReference type="PRINTS" id="PR00412">
    <property type="entry name" value="EPOXHYDRLASE"/>
</dbReference>
<name>A0ABR9P0Z0_9ACTN</name>
<proteinExistence type="predicted"/>
<gene>
    <name evidence="2" type="ORF">IDM40_02215</name>
</gene>
<organism evidence="2 3">
    <name type="scientific">Nocardiopsis coralli</name>
    <dbReference type="NCBI Taxonomy" id="2772213"/>
    <lineage>
        <taxon>Bacteria</taxon>
        <taxon>Bacillati</taxon>
        <taxon>Actinomycetota</taxon>
        <taxon>Actinomycetes</taxon>
        <taxon>Streptosporangiales</taxon>
        <taxon>Nocardiopsidaceae</taxon>
        <taxon>Nocardiopsis</taxon>
    </lineage>
</organism>
<dbReference type="Pfam" id="PF00561">
    <property type="entry name" value="Abhydrolase_1"/>
    <property type="match status" value="1"/>
</dbReference>
<dbReference type="SUPFAM" id="SSF53474">
    <property type="entry name" value="alpha/beta-Hydrolases"/>
    <property type="match status" value="1"/>
</dbReference>
<dbReference type="PRINTS" id="PR00111">
    <property type="entry name" value="ABHYDROLASE"/>
</dbReference>
<keyword evidence="2" id="KW-0378">Hydrolase</keyword>
<dbReference type="InterPro" id="IPR000073">
    <property type="entry name" value="AB_hydrolase_1"/>
</dbReference>
<protein>
    <submittedName>
        <fullName evidence="2">Alpha/beta fold hydrolase</fullName>
    </submittedName>
</protein>
<dbReference type="EMBL" id="JADBGI010000002">
    <property type="protein sequence ID" value="MBE2997521.1"/>
    <property type="molecule type" value="Genomic_DNA"/>
</dbReference>
<dbReference type="Proteomes" id="UP000806528">
    <property type="component" value="Unassembled WGS sequence"/>
</dbReference>
<reference evidence="2 3" key="1">
    <citation type="submission" date="2020-09" db="EMBL/GenBank/DDBJ databases">
        <title>Diversity and distribution of actinomycetes associated with coral in the coast of Hainan.</title>
        <authorList>
            <person name="Li F."/>
        </authorList>
    </citation>
    <scope>NUCLEOTIDE SEQUENCE [LARGE SCALE GENOMIC DNA]</scope>
    <source>
        <strain evidence="2 3">HNM0947</strain>
    </source>
</reference>
<dbReference type="PANTHER" id="PTHR43798:SF33">
    <property type="entry name" value="HYDROLASE, PUTATIVE (AFU_ORTHOLOGUE AFUA_2G14860)-RELATED"/>
    <property type="match status" value="1"/>
</dbReference>
<dbReference type="InterPro" id="IPR029058">
    <property type="entry name" value="AB_hydrolase_fold"/>
</dbReference>
<evidence type="ECO:0000313" key="2">
    <source>
        <dbReference type="EMBL" id="MBE2997521.1"/>
    </source>
</evidence>
<dbReference type="PANTHER" id="PTHR43798">
    <property type="entry name" value="MONOACYLGLYCEROL LIPASE"/>
    <property type="match status" value="1"/>
</dbReference>
<dbReference type="Gene3D" id="3.40.50.1820">
    <property type="entry name" value="alpha/beta hydrolase"/>
    <property type="match status" value="1"/>
</dbReference>
<dbReference type="InterPro" id="IPR000639">
    <property type="entry name" value="Epox_hydrolase-like"/>
</dbReference>
<dbReference type="GO" id="GO:0016787">
    <property type="term" value="F:hydrolase activity"/>
    <property type="evidence" value="ECO:0007669"/>
    <property type="project" value="UniProtKB-KW"/>
</dbReference>
<feature type="domain" description="AB hydrolase-1" evidence="1">
    <location>
        <begin position="39"/>
        <end position="281"/>
    </location>
</feature>
<sequence>MTPVATTWADTAAGPALTEHTVDTSLGPIFVQEAGSGTPLVMLHGGGPGASGYSNYHQNLAALTPRFRVLLVDQPGFGRSHKPTAEQLRDGEGITGYTVTALLEVLDALGIGRAHLLGNSLGGAAALALAQRAPERVERLVLMAPGGGWLPFGPTPTEGQKEMFRYFNGSGPSQKKMRTYLRVMLHNAKQIPEETLEERYQASLDPEHQDFYHVLNASFAERRGLDPLWRDLHLVKAPTLLLWGRDDRTITLEGAQIMLKQIRDVQLHVFANCGHWVQLERRSEFDRLVRDFLEDGDE</sequence>
<accession>A0ABR9P0Z0</accession>
<evidence type="ECO:0000259" key="1">
    <source>
        <dbReference type="Pfam" id="PF00561"/>
    </source>
</evidence>
<evidence type="ECO:0000313" key="3">
    <source>
        <dbReference type="Proteomes" id="UP000806528"/>
    </source>
</evidence>
<dbReference type="InterPro" id="IPR050266">
    <property type="entry name" value="AB_hydrolase_sf"/>
</dbReference>
<dbReference type="RefSeq" id="WP_193120187.1">
    <property type="nucleotide sequence ID" value="NZ_JADBGI010000002.1"/>
</dbReference>
<keyword evidence="3" id="KW-1185">Reference proteome</keyword>